<keyword evidence="1" id="KW-1185">Reference proteome</keyword>
<organism evidence="1 2">
    <name type="scientific">Panagrellus redivivus</name>
    <name type="common">Microworm</name>
    <dbReference type="NCBI Taxonomy" id="6233"/>
    <lineage>
        <taxon>Eukaryota</taxon>
        <taxon>Metazoa</taxon>
        <taxon>Ecdysozoa</taxon>
        <taxon>Nematoda</taxon>
        <taxon>Chromadorea</taxon>
        <taxon>Rhabditida</taxon>
        <taxon>Tylenchina</taxon>
        <taxon>Panagrolaimomorpha</taxon>
        <taxon>Panagrolaimoidea</taxon>
        <taxon>Panagrolaimidae</taxon>
        <taxon>Panagrellus</taxon>
    </lineage>
</organism>
<evidence type="ECO:0000313" key="2">
    <source>
        <dbReference type="WBParaSite" id="Pan_g22278.t1"/>
    </source>
</evidence>
<reference evidence="2" key="2">
    <citation type="submission" date="2020-10" db="UniProtKB">
        <authorList>
            <consortium name="WormBaseParasite"/>
        </authorList>
    </citation>
    <scope>IDENTIFICATION</scope>
</reference>
<dbReference type="AlphaFoldDB" id="A0A7E4VKD4"/>
<reference evidence="1" key="1">
    <citation type="journal article" date="2013" name="Genetics">
        <title>The draft genome and transcriptome of Panagrellus redivivus are shaped by the harsh demands of a free-living lifestyle.</title>
        <authorList>
            <person name="Srinivasan J."/>
            <person name="Dillman A.R."/>
            <person name="Macchietto M.G."/>
            <person name="Heikkinen L."/>
            <person name="Lakso M."/>
            <person name="Fracchia K.M."/>
            <person name="Antoshechkin I."/>
            <person name="Mortazavi A."/>
            <person name="Wong G."/>
            <person name="Sternberg P.W."/>
        </authorList>
    </citation>
    <scope>NUCLEOTIDE SEQUENCE [LARGE SCALE GENOMIC DNA]</scope>
    <source>
        <strain evidence="1">MT8872</strain>
    </source>
</reference>
<proteinExistence type="predicted"/>
<name>A0A7E4VKD4_PANRE</name>
<accession>A0A7E4VKD4</accession>
<protein>
    <submittedName>
        <fullName evidence="2">DDE Tnp4 domain-containing protein</fullName>
    </submittedName>
</protein>
<dbReference type="WBParaSite" id="Pan_g22278.t1">
    <property type="protein sequence ID" value="Pan_g22278.t1"/>
    <property type="gene ID" value="Pan_g22278"/>
</dbReference>
<evidence type="ECO:0000313" key="1">
    <source>
        <dbReference type="Proteomes" id="UP000492821"/>
    </source>
</evidence>
<dbReference type="Proteomes" id="UP000492821">
    <property type="component" value="Unassembled WGS sequence"/>
</dbReference>
<sequence length="161" mass="17832">MGQFNQSFFKTIRIGIDGFNFVAIISHLKNEDIHDNSHAGYQAVNTLYIATRAPLTCTVQHLLMDAGGRPTHQLCTDVSNLNMNVSFYATATVVTRMGSEPMTQPAPQVMERGATKQLIRQLQRLCAVQGARLGELTASRAIVIRALHVIRREALEVVRQA</sequence>